<keyword evidence="12" id="KW-1185">Reference proteome</keyword>
<organism evidence="11 12">
    <name type="scientific">Caldimicrobium thiodismutans</name>
    <dbReference type="NCBI Taxonomy" id="1653476"/>
    <lineage>
        <taxon>Bacteria</taxon>
        <taxon>Pseudomonadati</taxon>
        <taxon>Thermodesulfobacteriota</taxon>
        <taxon>Thermodesulfobacteria</taxon>
        <taxon>Thermodesulfobacteriales</taxon>
        <taxon>Thermodesulfobacteriaceae</taxon>
        <taxon>Caldimicrobium</taxon>
    </lineage>
</organism>
<comment type="catalytic activity">
    <reaction evidence="1">
        <text>ATP + protein L-histidine = ADP + protein N-phospho-L-histidine.</text>
        <dbReference type="EC" id="2.7.13.3"/>
    </reaction>
</comment>
<dbReference type="InterPro" id="IPR004358">
    <property type="entry name" value="Sig_transdc_His_kin-like_C"/>
</dbReference>
<dbReference type="Gene3D" id="1.10.287.130">
    <property type="match status" value="1"/>
</dbReference>
<keyword evidence="6" id="KW-0418">Kinase</keyword>
<feature type="domain" description="Histidine kinase" evidence="10">
    <location>
        <begin position="223"/>
        <end position="424"/>
    </location>
</feature>
<dbReference type="AlphaFoldDB" id="A0A0U5AV61"/>
<keyword evidence="3" id="KW-0597">Phosphoprotein</keyword>
<evidence type="ECO:0000256" key="8">
    <source>
        <dbReference type="ARBA" id="ARBA00023012"/>
    </source>
</evidence>
<dbReference type="SUPFAM" id="SSF55874">
    <property type="entry name" value="ATPase domain of HSP90 chaperone/DNA topoisomerase II/histidine kinase"/>
    <property type="match status" value="1"/>
</dbReference>
<keyword evidence="9" id="KW-1133">Transmembrane helix</keyword>
<dbReference type="PANTHER" id="PTHR43065:SF10">
    <property type="entry name" value="PEROXIDE STRESS-ACTIVATED HISTIDINE KINASE MAK3"/>
    <property type="match status" value="1"/>
</dbReference>
<dbReference type="OrthoDB" id="9768069at2"/>
<dbReference type="InterPro" id="IPR036890">
    <property type="entry name" value="HATPase_C_sf"/>
</dbReference>
<dbReference type="PANTHER" id="PTHR43065">
    <property type="entry name" value="SENSOR HISTIDINE KINASE"/>
    <property type="match status" value="1"/>
</dbReference>
<dbReference type="InterPro" id="IPR003594">
    <property type="entry name" value="HATPase_dom"/>
</dbReference>
<evidence type="ECO:0000259" key="10">
    <source>
        <dbReference type="PROSITE" id="PS50109"/>
    </source>
</evidence>
<keyword evidence="8" id="KW-0902">Two-component regulatory system</keyword>
<gene>
    <name evidence="11" type="ORF">THC_0006</name>
</gene>
<dbReference type="EMBL" id="AP014945">
    <property type="protein sequence ID" value="BAU22414.1"/>
    <property type="molecule type" value="Genomic_DNA"/>
</dbReference>
<proteinExistence type="predicted"/>
<feature type="transmembrane region" description="Helical" evidence="9">
    <location>
        <begin position="12"/>
        <end position="34"/>
    </location>
</feature>
<dbReference type="STRING" id="1653476.THC_0006"/>
<keyword evidence="7" id="KW-0067">ATP-binding</keyword>
<keyword evidence="5" id="KW-0547">Nucleotide-binding</keyword>
<keyword evidence="9" id="KW-0472">Membrane</keyword>
<dbReference type="InterPro" id="IPR036097">
    <property type="entry name" value="HisK_dim/P_sf"/>
</dbReference>
<evidence type="ECO:0000313" key="11">
    <source>
        <dbReference type="EMBL" id="BAU22414.1"/>
    </source>
</evidence>
<evidence type="ECO:0000256" key="2">
    <source>
        <dbReference type="ARBA" id="ARBA00012438"/>
    </source>
</evidence>
<reference evidence="12" key="2">
    <citation type="journal article" date="2016" name="Int. J. Syst. Evol. Microbiol.">
        <title>Caldimicrobium thiodismutans sp. nov., a sulfur-disproportionating bacterium isolated from a hot spring.</title>
        <authorList>
            <person name="Kojima H."/>
            <person name="Umezawa K."/>
            <person name="Fukui M."/>
        </authorList>
    </citation>
    <scope>NUCLEOTIDE SEQUENCE [LARGE SCALE GENOMIC DNA]</scope>
    <source>
        <strain evidence="12">TF1</strain>
    </source>
</reference>
<dbReference type="RefSeq" id="WP_068511520.1">
    <property type="nucleotide sequence ID" value="NZ_AP014945.1"/>
</dbReference>
<dbReference type="SMART" id="SM00387">
    <property type="entry name" value="HATPase_c"/>
    <property type="match status" value="1"/>
</dbReference>
<dbReference type="Proteomes" id="UP000068196">
    <property type="component" value="Chromosome"/>
</dbReference>
<evidence type="ECO:0000256" key="4">
    <source>
        <dbReference type="ARBA" id="ARBA00022679"/>
    </source>
</evidence>
<dbReference type="GO" id="GO:0000155">
    <property type="term" value="F:phosphorelay sensor kinase activity"/>
    <property type="evidence" value="ECO:0007669"/>
    <property type="project" value="InterPro"/>
</dbReference>
<dbReference type="PROSITE" id="PS50109">
    <property type="entry name" value="HIS_KIN"/>
    <property type="match status" value="1"/>
</dbReference>
<protein>
    <recommendedName>
        <fullName evidence="2">histidine kinase</fullName>
        <ecNumber evidence="2">2.7.13.3</ecNumber>
    </recommendedName>
</protein>
<name>A0A0U5AV61_9BACT</name>
<dbReference type="KEGG" id="cthi:THC_0006"/>
<dbReference type="InterPro" id="IPR005467">
    <property type="entry name" value="His_kinase_dom"/>
</dbReference>
<sequence>MFKNRLSFLKSPLSILTFIFILLFSVFTFFQLIYFKHYLQQSIKTKVENTLSQVEGKLSDYVRFLENFYKIPFIPEFSELPESKGWLLDLVDFLEELFKREKFLNLAIFYQKDPFLSWNFKEKAFPFRECKNALYQEGNLIKAIHQTKIENKEYCIFMTLDVSYYQRAFLKYAFLTIFFYCVTLVMVMYLLYRFHRAEEKKKEAEKRLQAEKELALLGRMAATLAHELRNNLNNLFLLIQTSSMQESAEGLSQKRILEELKGLLNWTQEILLFHKDIQLQPQFFDPESLLLELKLMVANLSSGKITFEIENRVNELWGDPFWLKKSFENLIKNACEALTEGGHIKLTLAKRGDFYIAELYDSGKPIPLEIKDKIFEPFFSTKKEGFGLGLYLIKKIIEAHQGVVEIENLKEGGKIFHLKWKASA</sequence>
<evidence type="ECO:0000256" key="3">
    <source>
        <dbReference type="ARBA" id="ARBA00022553"/>
    </source>
</evidence>
<dbReference type="GO" id="GO:0005524">
    <property type="term" value="F:ATP binding"/>
    <property type="evidence" value="ECO:0007669"/>
    <property type="project" value="UniProtKB-KW"/>
</dbReference>
<dbReference type="Gene3D" id="3.30.565.10">
    <property type="entry name" value="Histidine kinase-like ATPase, C-terminal domain"/>
    <property type="match status" value="1"/>
</dbReference>
<evidence type="ECO:0000256" key="6">
    <source>
        <dbReference type="ARBA" id="ARBA00022777"/>
    </source>
</evidence>
<dbReference type="PRINTS" id="PR00344">
    <property type="entry name" value="BCTRLSENSOR"/>
</dbReference>
<dbReference type="EC" id="2.7.13.3" evidence="2"/>
<evidence type="ECO:0000256" key="1">
    <source>
        <dbReference type="ARBA" id="ARBA00000085"/>
    </source>
</evidence>
<keyword evidence="9" id="KW-0812">Transmembrane</keyword>
<evidence type="ECO:0000256" key="7">
    <source>
        <dbReference type="ARBA" id="ARBA00022840"/>
    </source>
</evidence>
<keyword evidence="4" id="KW-0808">Transferase</keyword>
<evidence type="ECO:0000313" key="12">
    <source>
        <dbReference type="Proteomes" id="UP000068196"/>
    </source>
</evidence>
<feature type="transmembrane region" description="Helical" evidence="9">
    <location>
        <begin position="172"/>
        <end position="192"/>
    </location>
</feature>
<accession>A0A0U5AV61</accession>
<dbReference type="Pfam" id="PF02518">
    <property type="entry name" value="HATPase_c"/>
    <property type="match status" value="1"/>
</dbReference>
<dbReference type="SUPFAM" id="SSF47384">
    <property type="entry name" value="Homodimeric domain of signal transducing histidine kinase"/>
    <property type="match status" value="1"/>
</dbReference>
<evidence type="ECO:0000256" key="9">
    <source>
        <dbReference type="SAM" id="Phobius"/>
    </source>
</evidence>
<evidence type="ECO:0000256" key="5">
    <source>
        <dbReference type="ARBA" id="ARBA00022741"/>
    </source>
</evidence>
<reference evidence="11 12" key="1">
    <citation type="journal article" date="2016" name="Int. J. Syst. Evol. Microbiol.">
        <title>Caldimicrobium thiodismutans sp. nov., a sulfur-disproportionating bacterium isolated from a hot spring, and emended description of the genus Caldimicrobium.</title>
        <authorList>
            <person name="Kojima H."/>
            <person name="Umezawa K."/>
            <person name="Fukui M."/>
        </authorList>
    </citation>
    <scope>NUCLEOTIDE SEQUENCE [LARGE SCALE GENOMIC DNA]</scope>
    <source>
        <strain evidence="11 12">TF1</strain>
    </source>
</reference>